<dbReference type="GO" id="GO:0005829">
    <property type="term" value="C:cytosol"/>
    <property type="evidence" value="ECO:0007669"/>
    <property type="project" value="TreeGrafter"/>
</dbReference>
<dbReference type="AlphaFoldDB" id="U4KT64"/>
<evidence type="ECO:0000259" key="6">
    <source>
        <dbReference type="Pfam" id="PF01029"/>
    </source>
</evidence>
<dbReference type="GO" id="GO:0006353">
    <property type="term" value="P:DNA-templated transcription termination"/>
    <property type="evidence" value="ECO:0007669"/>
    <property type="project" value="InterPro"/>
</dbReference>
<dbReference type="EMBL" id="FO681348">
    <property type="protein sequence ID" value="CCV66144.1"/>
    <property type="molecule type" value="Genomic_DNA"/>
</dbReference>
<dbReference type="SUPFAM" id="SSF48013">
    <property type="entry name" value="NusB-like"/>
    <property type="match status" value="1"/>
</dbReference>
<dbReference type="PANTHER" id="PTHR11078:SF3">
    <property type="entry name" value="ANTITERMINATION NUSB DOMAIN-CONTAINING PROTEIN"/>
    <property type="match status" value="1"/>
</dbReference>
<dbReference type="InterPro" id="IPR035926">
    <property type="entry name" value="NusB-like_sf"/>
</dbReference>
<evidence type="ECO:0000256" key="1">
    <source>
        <dbReference type="ARBA" id="ARBA00005952"/>
    </source>
</evidence>
<name>U4KT64_9MOLU</name>
<dbReference type="InterPro" id="IPR011605">
    <property type="entry name" value="NusB_fam"/>
</dbReference>
<evidence type="ECO:0000256" key="3">
    <source>
        <dbReference type="ARBA" id="ARBA00022884"/>
    </source>
</evidence>
<evidence type="ECO:0000256" key="4">
    <source>
        <dbReference type="ARBA" id="ARBA00023015"/>
    </source>
</evidence>
<proteinExistence type="inferred from homology"/>
<sequence length="122" mass="14257">MKTEHEKRVSLMTLLYQQDLNPEMPLSLDEEVIDTFLAIQAKKEDVDYVIKRNLTNYTIERLSFVDRAIIRLAVYEMMFTETPKPVVINEAIILTKTFCNLDDEKQSAFTNRLLDNIKKNLG</sequence>
<protein>
    <submittedName>
        <fullName evidence="7">Transcription termination factor</fullName>
    </submittedName>
</protein>
<dbReference type="Gene3D" id="1.10.940.10">
    <property type="entry name" value="NusB-like"/>
    <property type="match status" value="1"/>
</dbReference>
<keyword evidence="2" id="KW-0889">Transcription antitermination</keyword>
<keyword evidence="5" id="KW-0804">Transcription</keyword>
<evidence type="ECO:0000256" key="5">
    <source>
        <dbReference type="ARBA" id="ARBA00023163"/>
    </source>
</evidence>
<evidence type="ECO:0000256" key="2">
    <source>
        <dbReference type="ARBA" id="ARBA00022814"/>
    </source>
</evidence>
<dbReference type="GO" id="GO:0031564">
    <property type="term" value="P:transcription antitermination"/>
    <property type="evidence" value="ECO:0007669"/>
    <property type="project" value="UniProtKB-KW"/>
</dbReference>
<dbReference type="RefSeq" id="WP_030005004.1">
    <property type="nucleotide sequence ID" value="NC_022549.1"/>
</dbReference>
<dbReference type="Pfam" id="PF01029">
    <property type="entry name" value="NusB"/>
    <property type="match status" value="1"/>
</dbReference>
<dbReference type="KEGG" id="abra:BN85311230"/>
<dbReference type="HOGENOM" id="CLU_087843_3_3_14"/>
<reference evidence="7 8" key="1">
    <citation type="journal article" date="2013" name="J. Mol. Microbiol. Biotechnol.">
        <title>Analysis of the Complete Genomes of Acholeplasma brassicae , A. palmae and A. laidlawii and Their Comparison to the Obligate Parasites from ' Candidatus Phytoplasma'.</title>
        <authorList>
            <person name="Kube M."/>
            <person name="Siewert C."/>
            <person name="Migdoll A.M."/>
            <person name="Duduk B."/>
            <person name="Holz S."/>
            <person name="Rabus R."/>
            <person name="Seemuller E."/>
            <person name="Mitrovic J."/>
            <person name="Muller I."/>
            <person name="Buttner C."/>
            <person name="Reinhardt R."/>
        </authorList>
    </citation>
    <scope>NUCLEOTIDE SEQUENCE [LARGE SCALE GENOMIC DNA]</scope>
    <source>
        <strain evidence="8">0502</strain>
    </source>
</reference>
<dbReference type="GO" id="GO:0003723">
    <property type="term" value="F:RNA binding"/>
    <property type="evidence" value="ECO:0007669"/>
    <property type="project" value="UniProtKB-KW"/>
</dbReference>
<dbReference type="PANTHER" id="PTHR11078">
    <property type="entry name" value="N UTILIZATION SUBSTANCE PROTEIN B-RELATED"/>
    <property type="match status" value="1"/>
</dbReference>
<dbReference type="STRING" id="61635.BN85311230"/>
<feature type="domain" description="NusB/RsmB/TIM44" evidence="6">
    <location>
        <begin position="36"/>
        <end position="119"/>
    </location>
</feature>
<evidence type="ECO:0000313" key="8">
    <source>
        <dbReference type="Proteomes" id="UP000032737"/>
    </source>
</evidence>
<dbReference type="Proteomes" id="UP000032737">
    <property type="component" value="Chromosome"/>
</dbReference>
<accession>U4KT64</accession>
<comment type="similarity">
    <text evidence="1">Belongs to the NusB family.</text>
</comment>
<keyword evidence="4" id="KW-0805">Transcription regulation</keyword>
<dbReference type="OrthoDB" id="384730at2"/>
<keyword evidence="8" id="KW-1185">Reference proteome</keyword>
<dbReference type="InterPro" id="IPR006027">
    <property type="entry name" value="NusB_RsmB_TIM44"/>
</dbReference>
<keyword evidence="3" id="KW-0694">RNA-binding</keyword>
<organism evidence="7 8">
    <name type="scientific">Acholeplasma brassicae</name>
    <dbReference type="NCBI Taxonomy" id="61635"/>
    <lineage>
        <taxon>Bacteria</taxon>
        <taxon>Bacillati</taxon>
        <taxon>Mycoplasmatota</taxon>
        <taxon>Mollicutes</taxon>
        <taxon>Acholeplasmatales</taxon>
        <taxon>Acholeplasmataceae</taxon>
        <taxon>Acholeplasma</taxon>
    </lineage>
</organism>
<evidence type="ECO:0000313" key="7">
    <source>
        <dbReference type="EMBL" id="CCV66144.1"/>
    </source>
</evidence>
<gene>
    <name evidence="7" type="primary">nusB</name>
    <name evidence="7" type="ORF">BN85311230</name>
</gene>